<keyword evidence="7 10" id="KW-0560">Oxidoreductase</keyword>
<dbReference type="InterPro" id="IPR029062">
    <property type="entry name" value="Class_I_gatase-like"/>
</dbReference>
<evidence type="ECO:0000256" key="1">
    <source>
        <dbReference type="ARBA" id="ARBA00001971"/>
    </source>
</evidence>
<dbReference type="CDD" id="cd03132">
    <property type="entry name" value="GATase1_catalase"/>
    <property type="match status" value="1"/>
</dbReference>
<proteinExistence type="inferred from homology"/>
<dbReference type="Proteomes" id="UP000654370">
    <property type="component" value="Unassembled WGS sequence"/>
</dbReference>
<evidence type="ECO:0000256" key="2">
    <source>
        <dbReference type="ARBA" id="ARBA00005329"/>
    </source>
</evidence>
<evidence type="ECO:0000256" key="8">
    <source>
        <dbReference type="ARBA" id="ARBA00023004"/>
    </source>
</evidence>
<sequence>MTDLVNKMSSMKDNMAEASATKPGSSKKDQFLEKAYRTQDNEPGHFIATPTGVKIDHTDDSLKAGERGPTLMEDFHFRYTMTQFDHERIPERVVHARGSGAHGYFELFESQSDITKAGVLTDTSRKTPVFVRFSTVQGSRGSADTVRDVRGFAVKFYTEEGNWDLVGNNIPVFFIQDAIKFPDLVHSLKPEPHNEIPQGQTAHDNFWDFASLMPESTHMLMWILSDRTIPRSYRMMQGFGVNTYILVNEKGERRFVKFHWKPLLGTHSLVWDESLKLAGQDPDFHRRDLWEAIESGNYPQWDFGLQVIDEKDEDSFDFDLLDCTKVIPEELVPVKWIGRMTLDRNPDNFFAETEQVAYCTQHVVPGIGFSNDPMLQGRNFSYLDTQLNRFNGPNFNEVPINQPVCPFFNNLRDGFNRQRINKGKTNYYPNRHMNPKPATAEEGAFVHFPEKTEGMKIRTRGSKFREHYNQAKLFYYSMTPVEQQHIIDAASFELGRVDDQQIQVRMIEGFLKVDYTFAKAVADNLGLEVPQASGNDAYNGKLSPALSQLVAPVQSIATRKIAFVVVDGYDKAQVLSLRGAIKAAGAMTLIVGPRRGVVKSQDQLNSSKESSSTVKVDEEGISADFSVLTARSTLFDAIVLIGTQQALEQSGQRGQIIHFVNEAYKHCKAVGLVGGAVEFARKYCSIPQTALSTDNTVCCEDGVVTVAQWTEATEESSFAKQTVEAVKSIGKTTNFSKSFIDAVSQHRFWNRDVSSVSA</sequence>
<dbReference type="Gene3D" id="1.20.1370.20">
    <property type="match status" value="1"/>
</dbReference>
<keyword evidence="6 10" id="KW-0479">Metal-binding</keyword>
<comment type="function">
    <text evidence="14">Catalyzes the degradation of hydrogen peroxide (H(2)O(2)) generated by peroxisomal oxidases to water and oxygen, thereby protecting cells from the toxic effects of hydrogen peroxide.</text>
</comment>
<dbReference type="PROSITE" id="PS51402">
    <property type="entry name" value="CATALASE_3"/>
    <property type="match status" value="1"/>
</dbReference>
<comment type="cofactor">
    <cofactor evidence="1 10 12">
        <name>heme</name>
        <dbReference type="ChEBI" id="CHEBI:30413"/>
    </cofactor>
</comment>
<feature type="binding site" description="axial binding residue" evidence="12">
    <location>
        <position position="382"/>
    </location>
    <ligand>
        <name>heme</name>
        <dbReference type="ChEBI" id="CHEBI:30413"/>
    </ligand>
    <ligandPart>
        <name>Fe</name>
        <dbReference type="ChEBI" id="CHEBI:18248"/>
    </ligandPart>
</feature>
<dbReference type="Gene3D" id="3.40.50.880">
    <property type="match status" value="1"/>
</dbReference>
<comment type="catalytic activity">
    <reaction evidence="10 13">
        <text>2 H2O2 = O2 + 2 H2O</text>
        <dbReference type="Rhea" id="RHEA:20309"/>
        <dbReference type="ChEBI" id="CHEBI:15377"/>
        <dbReference type="ChEBI" id="CHEBI:15379"/>
        <dbReference type="ChEBI" id="CHEBI:16240"/>
        <dbReference type="EC" id="1.11.1.6"/>
    </reaction>
</comment>
<evidence type="ECO:0000256" key="10">
    <source>
        <dbReference type="PIRNR" id="PIRNR038927"/>
    </source>
</evidence>
<evidence type="ECO:0000313" key="18">
    <source>
        <dbReference type="Proteomes" id="UP000654370"/>
    </source>
</evidence>
<dbReference type="InterPro" id="IPR024712">
    <property type="entry name" value="Catalase_clade2"/>
</dbReference>
<dbReference type="PANTHER" id="PTHR42821">
    <property type="entry name" value="CATALASE"/>
    <property type="match status" value="1"/>
</dbReference>
<dbReference type="GO" id="GO:0004096">
    <property type="term" value="F:catalase activity"/>
    <property type="evidence" value="ECO:0007669"/>
    <property type="project" value="UniProtKB-UniRule"/>
</dbReference>
<dbReference type="InterPro" id="IPR043156">
    <property type="entry name" value="Catalase_clade2_helical"/>
</dbReference>
<dbReference type="FunFam" id="2.40.180.10:FF:000003">
    <property type="entry name" value="Catalase"/>
    <property type="match status" value="1"/>
</dbReference>
<dbReference type="GO" id="GO:0046872">
    <property type="term" value="F:metal ion binding"/>
    <property type="evidence" value="ECO:0007669"/>
    <property type="project" value="UniProtKB-KW"/>
</dbReference>
<dbReference type="Pfam" id="PF18011">
    <property type="entry name" value="Catalase_C"/>
    <property type="match status" value="1"/>
</dbReference>
<dbReference type="Pfam" id="PF06628">
    <property type="entry name" value="Catalase-rel"/>
    <property type="match status" value="1"/>
</dbReference>
<protein>
    <recommendedName>
        <fullName evidence="3 10">Catalase</fullName>
        <ecNumber evidence="3 10">1.11.1.6</ecNumber>
    </recommendedName>
</protein>
<evidence type="ECO:0000256" key="11">
    <source>
        <dbReference type="PIRSR" id="PIRSR038927-1"/>
    </source>
</evidence>
<keyword evidence="4 10" id="KW-0575">Peroxidase</keyword>
<evidence type="ECO:0000313" key="17">
    <source>
        <dbReference type="EMBL" id="KAG2182532.1"/>
    </source>
</evidence>
<comment type="caution">
    <text evidence="17">The sequence shown here is derived from an EMBL/GenBank/DDBJ whole genome shotgun (WGS) entry which is preliminary data.</text>
</comment>
<evidence type="ECO:0000256" key="6">
    <source>
        <dbReference type="ARBA" id="ARBA00022723"/>
    </source>
</evidence>
<accession>A0A8H7PY59</accession>
<reference evidence="17" key="1">
    <citation type="submission" date="2020-12" db="EMBL/GenBank/DDBJ databases">
        <title>Metabolic potential, ecology and presence of endohyphal bacteria is reflected in genomic diversity of Mucoromycotina.</title>
        <authorList>
            <person name="Muszewska A."/>
            <person name="Okrasinska A."/>
            <person name="Steczkiewicz K."/>
            <person name="Drgas O."/>
            <person name="Orlowska M."/>
            <person name="Perlinska-Lenart U."/>
            <person name="Aleksandrzak-Piekarczyk T."/>
            <person name="Szatraj K."/>
            <person name="Zielenkiewicz U."/>
            <person name="Pilsyk S."/>
            <person name="Malc E."/>
            <person name="Mieczkowski P."/>
            <person name="Kruszewska J.S."/>
            <person name="Biernat P."/>
            <person name="Pawlowska J."/>
        </authorList>
    </citation>
    <scope>NUCLEOTIDE SEQUENCE</scope>
    <source>
        <strain evidence="17">WA0000067209</strain>
    </source>
</reference>
<evidence type="ECO:0000256" key="9">
    <source>
        <dbReference type="ARBA" id="ARBA00023324"/>
    </source>
</evidence>
<keyword evidence="8 10" id="KW-0408">Iron</keyword>
<dbReference type="PROSITE" id="PS00438">
    <property type="entry name" value="CATALASE_2"/>
    <property type="match status" value="1"/>
</dbReference>
<dbReference type="Gene3D" id="2.40.180.10">
    <property type="entry name" value="Catalase core domain"/>
    <property type="match status" value="1"/>
</dbReference>
<dbReference type="EC" id="1.11.1.6" evidence="3 10"/>
<dbReference type="PROSITE" id="PS00437">
    <property type="entry name" value="CATALASE_1"/>
    <property type="match status" value="1"/>
</dbReference>
<feature type="region of interest" description="Disordered" evidence="15">
    <location>
        <begin position="1"/>
        <end position="29"/>
    </location>
</feature>
<dbReference type="GO" id="GO:0005829">
    <property type="term" value="C:cytosol"/>
    <property type="evidence" value="ECO:0007669"/>
    <property type="project" value="TreeGrafter"/>
</dbReference>
<dbReference type="InterPro" id="IPR002226">
    <property type="entry name" value="Catalase_haem_BS"/>
</dbReference>
<evidence type="ECO:0000256" key="14">
    <source>
        <dbReference type="RuleBase" id="RU004142"/>
    </source>
</evidence>
<dbReference type="SUPFAM" id="SSF52317">
    <property type="entry name" value="Class I glutamine amidotransferase-like"/>
    <property type="match status" value="1"/>
</dbReference>
<dbReference type="InterPro" id="IPR018028">
    <property type="entry name" value="Catalase"/>
</dbReference>
<evidence type="ECO:0000256" key="4">
    <source>
        <dbReference type="ARBA" id="ARBA00022559"/>
    </source>
</evidence>
<feature type="active site" evidence="11">
    <location>
        <position position="95"/>
    </location>
</feature>
<dbReference type="GO" id="GO:0020037">
    <property type="term" value="F:heme binding"/>
    <property type="evidence" value="ECO:0007669"/>
    <property type="project" value="UniProtKB-UniRule"/>
</dbReference>
<evidence type="ECO:0000256" key="15">
    <source>
        <dbReference type="SAM" id="MobiDB-lite"/>
    </source>
</evidence>
<comment type="function">
    <text evidence="10">Occurs in almost all aerobically respiring organisms and serves to protect cells from the toxic effects of hydrogen peroxide.</text>
</comment>
<name>A0A8H7PY59_MORIS</name>
<dbReference type="InterPro" id="IPR020835">
    <property type="entry name" value="Catalase_sf"/>
</dbReference>
<dbReference type="SMART" id="SM01060">
    <property type="entry name" value="Catalase"/>
    <property type="match status" value="1"/>
</dbReference>
<dbReference type="InterPro" id="IPR024708">
    <property type="entry name" value="Catalase_AS"/>
</dbReference>
<evidence type="ECO:0000256" key="5">
    <source>
        <dbReference type="ARBA" id="ARBA00022617"/>
    </source>
</evidence>
<keyword evidence="5 10" id="KW-0349">Heme</keyword>
<dbReference type="PIRSF" id="PIRSF038927">
    <property type="entry name" value="Catalase_clade2"/>
    <property type="match status" value="1"/>
</dbReference>
<dbReference type="PANTHER" id="PTHR42821:SF1">
    <property type="entry name" value="CATALASE-B"/>
    <property type="match status" value="1"/>
</dbReference>
<dbReference type="OrthoDB" id="6880011at2759"/>
<dbReference type="PRINTS" id="PR00067">
    <property type="entry name" value="CATALASE"/>
</dbReference>
<evidence type="ECO:0000259" key="16">
    <source>
        <dbReference type="SMART" id="SM01060"/>
    </source>
</evidence>
<dbReference type="AlphaFoldDB" id="A0A8H7PY59"/>
<dbReference type="EMBL" id="JAEPQZ010000004">
    <property type="protein sequence ID" value="KAG2182532.1"/>
    <property type="molecule type" value="Genomic_DNA"/>
</dbReference>
<organism evidence="17 18">
    <name type="scientific">Mortierella isabellina</name>
    <name type="common">Filamentous fungus</name>
    <name type="synonym">Umbelopsis isabellina</name>
    <dbReference type="NCBI Taxonomy" id="91625"/>
    <lineage>
        <taxon>Eukaryota</taxon>
        <taxon>Fungi</taxon>
        <taxon>Fungi incertae sedis</taxon>
        <taxon>Mucoromycota</taxon>
        <taxon>Mucoromycotina</taxon>
        <taxon>Umbelopsidomycetes</taxon>
        <taxon>Umbelopsidales</taxon>
        <taxon>Umbelopsidaceae</taxon>
        <taxon>Umbelopsis</taxon>
    </lineage>
</organism>
<dbReference type="GO" id="GO:0006979">
    <property type="term" value="P:response to oxidative stress"/>
    <property type="evidence" value="ECO:0007669"/>
    <property type="project" value="InterPro"/>
</dbReference>
<comment type="similarity">
    <text evidence="2 10 13">Belongs to the catalase family.</text>
</comment>
<evidence type="ECO:0000256" key="12">
    <source>
        <dbReference type="PIRSR" id="PIRSR038927-2"/>
    </source>
</evidence>
<dbReference type="Pfam" id="PF00199">
    <property type="entry name" value="Catalase"/>
    <property type="match status" value="1"/>
</dbReference>
<evidence type="ECO:0000256" key="3">
    <source>
        <dbReference type="ARBA" id="ARBA00012314"/>
    </source>
</evidence>
<evidence type="ECO:0000256" key="7">
    <source>
        <dbReference type="ARBA" id="ARBA00023002"/>
    </source>
</evidence>
<keyword evidence="18" id="KW-1185">Reference proteome</keyword>
<keyword evidence="9 10" id="KW-0376">Hydrogen peroxide</keyword>
<dbReference type="GO" id="GO:0042744">
    <property type="term" value="P:hydrogen peroxide catabolic process"/>
    <property type="evidence" value="ECO:0007669"/>
    <property type="project" value="UniProtKB-UniRule"/>
</dbReference>
<evidence type="ECO:0000256" key="13">
    <source>
        <dbReference type="RuleBase" id="RU000498"/>
    </source>
</evidence>
<dbReference type="InterPro" id="IPR010582">
    <property type="entry name" value="Catalase_immune_responsive"/>
</dbReference>
<dbReference type="SUPFAM" id="SSF56634">
    <property type="entry name" value="Heme-dependent catalase-like"/>
    <property type="match status" value="1"/>
</dbReference>
<dbReference type="InterPro" id="IPR041399">
    <property type="entry name" value="Catalase_large_C"/>
</dbReference>
<dbReference type="InterPro" id="IPR011614">
    <property type="entry name" value="Catalase_core"/>
</dbReference>
<feature type="active site" evidence="11">
    <location>
        <position position="168"/>
    </location>
</feature>
<gene>
    <name evidence="17" type="ORF">INT43_007463</name>
</gene>
<feature type="domain" description="Catalase core" evidence="16">
    <location>
        <begin position="48"/>
        <end position="436"/>
    </location>
</feature>